<dbReference type="AlphaFoldDB" id="A0A927EYE3"/>
<evidence type="ECO:0000313" key="5">
    <source>
        <dbReference type="EMBL" id="MBD3932289.1"/>
    </source>
</evidence>
<feature type="domain" description="SGNH hydrolase-type esterase" evidence="4">
    <location>
        <begin position="41"/>
        <end position="276"/>
    </location>
</feature>
<dbReference type="Proteomes" id="UP000632289">
    <property type="component" value="Unassembled WGS sequence"/>
</dbReference>
<dbReference type="InterPro" id="IPR036514">
    <property type="entry name" value="SGNH_hydro_sf"/>
</dbReference>
<dbReference type="SUPFAM" id="SSF52266">
    <property type="entry name" value="SGNH hydrolase"/>
    <property type="match status" value="1"/>
</dbReference>
<dbReference type="PANTHER" id="PTHR37981">
    <property type="entry name" value="LIPASE 2"/>
    <property type="match status" value="1"/>
</dbReference>
<dbReference type="RefSeq" id="WP_191209594.1">
    <property type="nucleotide sequence ID" value="NZ_BAABKL010000015.1"/>
</dbReference>
<dbReference type="PANTHER" id="PTHR37981:SF1">
    <property type="entry name" value="SGNH HYDROLASE-TYPE ESTERASE DOMAIN-CONTAINING PROTEIN"/>
    <property type="match status" value="1"/>
</dbReference>
<sequence length="290" mass="29569">MPSVRRLRRAAAVTAVALGLAATATTGTSTATAPALDYVNLGDSFSSGSGILPLAEGSNPLCTRAADNFAHAIAADQGYALTDVSCGGAQTRNFTESQFPGVAPQLDALSASTDLVTMTIGGNDNNTFIGAVLACGSVGLLTLGHGSPCADLYGDTFADAVRTGTYANVTRALKQVKEKAPNARVVISGYPWILPASGGCFPAMPVARGDVPYLRDLQATLNDVIERAADATGATYVDQSAASEGRDACAPSGTRWIEPAFGGTNYVPVHPNALGERGMADRITATLGLG</sequence>
<comment type="caution">
    <text evidence="5">The sequence shown here is derived from an EMBL/GenBank/DDBJ whole genome shotgun (WGS) entry which is preliminary data.</text>
</comment>
<dbReference type="Pfam" id="PF13472">
    <property type="entry name" value="Lipase_GDSL_2"/>
    <property type="match status" value="1"/>
</dbReference>
<proteinExistence type="predicted"/>
<dbReference type="Gene3D" id="3.40.50.1110">
    <property type="entry name" value="SGNH hydrolase"/>
    <property type="match status" value="1"/>
</dbReference>
<dbReference type="GO" id="GO:0004806">
    <property type="term" value="F:triacylglycerol lipase activity"/>
    <property type="evidence" value="ECO:0007669"/>
    <property type="project" value="TreeGrafter"/>
</dbReference>
<feature type="disulfide bond" evidence="2">
    <location>
        <begin position="200"/>
        <end position="249"/>
    </location>
</feature>
<dbReference type="CDD" id="cd01823">
    <property type="entry name" value="SEST_like"/>
    <property type="match status" value="1"/>
</dbReference>
<feature type="disulfide bond" evidence="2">
    <location>
        <begin position="62"/>
        <end position="86"/>
    </location>
</feature>
<feature type="active site" description="Nucleophile" evidence="1">
    <location>
        <position position="44"/>
    </location>
</feature>
<evidence type="ECO:0000256" key="3">
    <source>
        <dbReference type="SAM" id="SignalP"/>
    </source>
</evidence>
<dbReference type="GO" id="GO:0019433">
    <property type="term" value="P:triglyceride catabolic process"/>
    <property type="evidence" value="ECO:0007669"/>
    <property type="project" value="TreeGrafter"/>
</dbReference>
<accession>A0A927EYE3</accession>
<keyword evidence="5" id="KW-0378">Hydrolase</keyword>
<gene>
    <name evidence="5" type="ORF">IF129_12085</name>
</gene>
<name>A0A927EYE3_9ACTN</name>
<evidence type="ECO:0000256" key="2">
    <source>
        <dbReference type="PIRSR" id="PIRSR637460-2"/>
    </source>
</evidence>
<keyword evidence="3" id="KW-0732">Signal</keyword>
<keyword evidence="6" id="KW-1185">Reference proteome</keyword>
<feature type="active site" evidence="1">
    <location>
        <position position="270"/>
    </location>
</feature>
<reference evidence="5" key="1">
    <citation type="submission" date="2020-09" db="EMBL/GenBank/DDBJ databases">
        <title>Secondary metabolite and genome analysis of marine Streptomyces chumphonensis KK1-2T.</title>
        <authorList>
            <person name="Phongsopitanun W."/>
            <person name="Kanchanasin P."/>
            <person name="Pittayakhajonwut P."/>
            <person name="Suwanborirux K."/>
            <person name="Tanasupawat S."/>
        </authorList>
    </citation>
    <scope>NUCLEOTIDE SEQUENCE</scope>
    <source>
        <strain evidence="5">KK1-2</strain>
    </source>
</reference>
<protein>
    <submittedName>
        <fullName evidence="5">SGNH/GDSL hydrolase family protein</fullName>
    </submittedName>
</protein>
<evidence type="ECO:0000313" key="6">
    <source>
        <dbReference type="Proteomes" id="UP000632289"/>
    </source>
</evidence>
<feature type="signal peptide" evidence="3">
    <location>
        <begin position="1"/>
        <end position="24"/>
    </location>
</feature>
<feature type="chain" id="PRO_5039423881" evidence="3">
    <location>
        <begin position="25"/>
        <end position="290"/>
    </location>
</feature>
<organism evidence="5 6">
    <name type="scientific">Streptomyces chumphonensis</name>
    <dbReference type="NCBI Taxonomy" id="1214925"/>
    <lineage>
        <taxon>Bacteria</taxon>
        <taxon>Bacillati</taxon>
        <taxon>Actinomycetota</taxon>
        <taxon>Actinomycetes</taxon>
        <taxon>Kitasatosporales</taxon>
        <taxon>Streptomycetaceae</taxon>
        <taxon>Streptomyces</taxon>
    </lineage>
</organism>
<dbReference type="EMBL" id="JACXYU010000005">
    <property type="protein sequence ID" value="MBD3932289.1"/>
    <property type="molecule type" value="Genomic_DNA"/>
</dbReference>
<evidence type="ECO:0000259" key="4">
    <source>
        <dbReference type="Pfam" id="PF13472"/>
    </source>
</evidence>
<feature type="disulfide bond" evidence="2">
    <location>
        <begin position="135"/>
        <end position="149"/>
    </location>
</feature>
<evidence type="ECO:0000256" key="1">
    <source>
        <dbReference type="PIRSR" id="PIRSR637460-1"/>
    </source>
</evidence>
<dbReference type="InterPro" id="IPR013830">
    <property type="entry name" value="SGNH_hydro"/>
</dbReference>
<keyword evidence="2" id="KW-1015">Disulfide bond</keyword>
<dbReference type="InterPro" id="IPR037460">
    <property type="entry name" value="SEST-like"/>
</dbReference>